<sequence>MRSHDKAIRAKATEIEELKKQVKQMEAKQESLQKEAQDAAKDAKECTTRAHKLEKDHKWIADEKRLFGVAGTPYDFKQYNYDTGKAEIEKAKDRRKELEGMINTKAMNLLGTAEEQCRELENKRQQLEKDKKQLYDAIKQLDTKKQNELIAAHELISRDFGSIFSTLLPGTNAKLVPPPGASSCLEGLEVKIAFSDKWKESLGELSGGQRSLVALSLILAMLKFKPAPIYILDEVDAALDMSHTQNIGTMIKRHFKESQFIIVSLKDGMFNNANVLYRTKFVDGTSTVTRFDNTAL</sequence>
<proteinExistence type="predicted"/>
<feature type="domain" description="RecF/RecN/SMC N-terminal" evidence="3">
    <location>
        <begin position="88"/>
        <end position="283"/>
    </location>
</feature>
<dbReference type="InterPro" id="IPR027417">
    <property type="entry name" value="P-loop_NTPase"/>
</dbReference>
<feature type="coiled-coil region" evidence="1">
    <location>
        <begin position="81"/>
        <end position="144"/>
    </location>
</feature>
<protein>
    <submittedName>
        <fullName evidence="4">Structural maintenance of chromosomes protein 2</fullName>
    </submittedName>
</protein>
<keyword evidence="5" id="KW-1185">Reference proteome</keyword>
<feature type="region of interest" description="Disordered" evidence="2">
    <location>
        <begin position="26"/>
        <end position="46"/>
    </location>
</feature>
<reference evidence="4" key="1">
    <citation type="submission" date="2022-01" db="EMBL/GenBank/DDBJ databases">
        <title>Genome Sequence Resource for Two Populations of Ditylenchus destructor, the Migratory Endoparasitic Phytonematode.</title>
        <authorList>
            <person name="Zhang H."/>
            <person name="Lin R."/>
            <person name="Xie B."/>
        </authorList>
    </citation>
    <scope>NUCLEOTIDE SEQUENCE</scope>
    <source>
        <strain evidence="4">BazhouSP</strain>
    </source>
</reference>
<gene>
    <name evidence="4" type="ORF">DdX_09900</name>
</gene>
<evidence type="ECO:0000256" key="1">
    <source>
        <dbReference type="SAM" id="Coils"/>
    </source>
</evidence>
<evidence type="ECO:0000259" key="3">
    <source>
        <dbReference type="Pfam" id="PF02463"/>
    </source>
</evidence>
<accession>A0AAD4MYW0</accession>
<comment type="caution">
    <text evidence="4">The sequence shown here is derived from an EMBL/GenBank/DDBJ whole genome shotgun (WGS) entry which is preliminary data.</text>
</comment>
<evidence type="ECO:0000313" key="5">
    <source>
        <dbReference type="Proteomes" id="UP001201812"/>
    </source>
</evidence>
<dbReference type="Proteomes" id="UP001201812">
    <property type="component" value="Unassembled WGS sequence"/>
</dbReference>
<dbReference type="PANTHER" id="PTHR43977">
    <property type="entry name" value="STRUCTURAL MAINTENANCE OF CHROMOSOMES PROTEIN 3"/>
    <property type="match status" value="1"/>
</dbReference>
<name>A0AAD4MYW0_9BILA</name>
<dbReference type="AlphaFoldDB" id="A0AAD4MYW0"/>
<evidence type="ECO:0000256" key="2">
    <source>
        <dbReference type="SAM" id="MobiDB-lite"/>
    </source>
</evidence>
<dbReference type="InterPro" id="IPR003395">
    <property type="entry name" value="RecF/RecN/SMC_N"/>
</dbReference>
<dbReference type="FunFam" id="3.40.50.300:FF:000385">
    <property type="entry name" value="Structural maintenance of chromosomes 2"/>
    <property type="match status" value="1"/>
</dbReference>
<dbReference type="SUPFAM" id="SSF52540">
    <property type="entry name" value="P-loop containing nucleoside triphosphate hydrolases"/>
    <property type="match status" value="1"/>
</dbReference>
<organism evidence="4 5">
    <name type="scientific">Ditylenchus destructor</name>
    <dbReference type="NCBI Taxonomy" id="166010"/>
    <lineage>
        <taxon>Eukaryota</taxon>
        <taxon>Metazoa</taxon>
        <taxon>Ecdysozoa</taxon>
        <taxon>Nematoda</taxon>
        <taxon>Chromadorea</taxon>
        <taxon>Rhabditida</taxon>
        <taxon>Tylenchina</taxon>
        <taxon>Tylenchomorpha</taxon>
        <taxon>Sphaerularioidea</taxon>
        <taxon>Anguinidae</taxon>
        <taxon>Anguininae</taxon>
        <taxon>Ditylenchus</taxon>
    </lineage>
</organism>
<dbReference type="Gene3D" id="3.40.50.300">
    <property type="entry name" value="P-loop containing nucleotide triphosphate hydrolases"/>
    <property type="match status" value="1"/>
</dbReference>
<dbReference type="EMBL" id="JAKKPZ010000020">
    <property type="protein sequence ID" value="KAI1711939.1"/>
    <property type="molecule type" value="Genomic_DNA"/>
</dbReference>
<keyword evidence="1" id="KW-0175">Coiled coil</keyword>
<dbReference type="Pfam" id="PF02463">
    <property type="entry name" value="SMC_N"/>
    <property type="match status" value="1"/>
</dbReference>
<evidence type="ECO:0000313" key="4">
    <source>
        <dbReference type="EMBL" id="KAI1711939.1"/>
    </source>
</evidence>